<organism evidence="1 2">
    <name type="scientific">Pluteus cervinus</name>
    <dbReference type="NCBI Taxonomy" id="181527"/>
    <lineage>
        <taxon>Eukaryota</taxon>
        <taxon>Fungi</taxon>
        <taxon>Dikarya</taxon>
        <taxon>Basidiomycota</taxon>
        <taxon>Agaricomycotina</taxon>
        <taxon>Agaricomycetes</taxon>
        <taxon>Agaricomycetidae</taxon>
        <taxon>Agaricales</taxon>
        <taxon>Pluteineae</taxon>
        <taxon>Pluteaceae</taxon>
        <taxon>Pluteus</taxon>
    </lineage>
</organism>
<evidence type="ECO:0000313" key="2">
    <source>
        <dbReference type="Proteomes" id="UP000308600"/>
    </source>
</evidence>
<sequence>MLSRILPDSISHYFVAAEQHIDPAPSQEDHHSPIQSFPPELLQEIFAFSASPFPDSAPISIKMPRRNFHTTSLYISRVCRQWRHLSFATPEMWSWMIISSPDELCVKRVRYYLRRAGRTQRLHLSLREYPWPSSPEAESQCTLAIFALWIPEAHRWKSIEFKFNHTPPILDLINLSPSSLSGVTSVSLRTKWPEETTQLFWDILHTSPALREVQWPIQLLRDPNSASLAQLTLICAPYLELSWTEYLSLLSCCTRLRRIEVRGAPITEAEARSTTRTILAPSLETLLLVSDSSETGAGHLLDYTRAPNLRELKMFVSLRDPTVLRRFLFESGCMLRKLSLKGTNSMHSEEGVLLDCLLQASPYLTSVEVCILHHNLLASRTICALSPQIVDGATSILLPSVISLTILTIDSVPEGVIGDMLLRRAQYGALPWIFKAHFARDNKVQAQDKEITSQLQKHGLRASYY</sequence>
<protein>
    <submittedName>
        <fullName evidence="1">Uncharacterized protein</fullName>
    </submittedName>
</protein>
<dbReference type="Proteomes" id="UP000308600">
    <property type="component" value="Unassembled WGS sequence"/>
</dbReference>
<keyword evidence="2" id="KW-1185">Reference proteome</keyword>
<proteinExistence type="predicted"/>
<name>A0ACD2ZZH2_9AGAR</name>
<gene>
    <name evidence="1" type="ORF">BDN72DRAFT_851587</name>
</gene>
<accession>A0ACD2ZZH2</accession>
<dbReference type="EMBL" id="ML209189">
    <property type="protein sequence ID" value="TFK58801.1"/>
    <property type="molecule type" value="Genomic_DNA"/>
</dbReference>
<reference evidence="1 2" key="1">
    <citation type="journal article" date="2019" name="Nat. Ecol. Evol.">
        <title>Megaphylogeny resolves global patterns of mushroom evolution.</title>
        <authorList>
            <person name="Varga T."/>
            <person name="Krizsan K."/>
            <person name="Foldi C."/>
            <person name="Dima B."/>
            <person name="Sanchez-Garcia M."/>
            <person name="Sanchez-Ramirez S."/>
            <person name="Szollosi G.J."/>
            <person name="Szarkandi J.G."/>
            <person name="Papp V."/>
            <person name="Albert L."/>
            <person name="Andreopoulos W."/>
            <person name="Angelini C."/>
            <person name="Antonin V."/>
            <person name="Barry K.W."/>
            <person name="Bougher N.L."/>
            <person name="Buchanan P."/>
            <person name="Buyck B."/>
            <person name="Bense V."/>
            <person name="Catcheside P."/>
            <person name="Chovatia M."/>
            <person name="Cooper J."/>
            <person name="Damon W."/>
            <person name="Desjardin D."/>
            <person name="Finy P."/>
            <person name="Geml J."/>
            <person name="Haridas S."/>
            <person name="Hughes K."/>
            <person name="Justo A."/>
            <person name="Karasinski D."/>
            <person name="Kautmanova I."/>
            <person name="Kiss B."/>
            <person name="Kocsube S."/>
            <person name="Kotiranta H."/>
            <person name="LaButti K.M."/>
            <person name="Lechner B.E."/>
            <person name="Liimatainen K."/>
            <person name="Lipzen A."/>
            <person name="Lukacs Z."/>
            <person name="Mihaltcheva S."/>
            <person name="Morgado L.N."/>
            <person name="Niskanen T."/>
            <person name="Noordeloos M.E."/>
            <person name="Ohm R.A."/>
            <person name="Ortiz-Santana B."/>
            <person name="Ovrebo C."/>
            <person name="Racz N."/>
            <person name="Riley R."/>
            <person name="Savchenko A."/>
            <person name="Shiryaev A."/>
            <person name="Soop K."/>
            <person name="Spirin V."/>
            <person name="Szebenyi C."/>
            <person name="Tomsovsky M."/>
            <person name="Tulloss R.E."/>
            <person name="Uehling J."/>
            <person name="Grigoriev I.V."/>
            <person name="Vagvolgyi C."/>
            <person name="Papp T."/>
            <person name="Martin F.M."/>
            <person name="Miettinen O."/>
            <person name="Hibbett D.S."/>
            <person name="Nagy L.G."/>
        </authorList>
    </citation>
    <scope>NUCLEOTIDE SEQUENCE [LARGE SCALE GENOMIC DNA]</scope>
    <source>
        <strain evidence="1 2">NL-1719</strain>
    </source>
</reference>
<evidence type="ECO:0000313" key="1">
    <source>
        <dbReference type="EMBL" id="TFK58801.1"/>
    </source>
</evidence>